<dbReference type="OrthoDB" id="185373at2759"/>
<dbReference type="KEGG" id="nta:107799757"/>
<name>A0A1S4ANS0_TOBAC</name>
<proteinExistence type="predicted"/>
<dbReference type="AlphaFoldDB" id="A0A1S4ANS0"/>
<reference evidence="1" key="1">
    <citation type="submission" date="2025-08" db="UniProtKB">
        <authorList>
            <consortium name="RefSeq"/>
        </authorList>
    </citation>
    <scope>IDENTIFICATION</scope>
</reference>
<dbReference type="PaxDb" id="4097-A0A1S4ANS0"/>
<accession>A0A1S4ANS0</accession>
<evidence type="ECO:0000313" key="1">
    <source>
        <dbReference type="RefSeq" id="XP_016478387.1"/>
    </source>
</evidence>
<organism evidence="1">
    <name type="scientific">Nicotiana tabacum</name>
    <name type="common">Common tobacco</name>
    <dbReference type="NCBI Taxonomy" id="4097"/>
    <lineage>
        <taxon>Eukaryota</taxon>
        <taxon>Viridiplantae</taxon>
        <taxon>Streptophyta</taxon>
        <taxon>Embryophyta</taxon>
        <taxon>Tracheophyta</taxon>
        <taxon>Spermatophyta</taxon>
        <taxon>Magnoliopsida</taxon>
        <taxon>eudicotyledons</taxon>
        <taxon>Gunneridae</taxon>
        <taxon>Pentapetalae</taxon>
        <taxon>asterids</taxon>
        <taxon>lamiids</taxon>
        <taxon>Solanales</taxon>
        <taxon>Solanaceae</taxon>
        <taxon>Nicotianoideae</taxon>
        <taxon>Nicotianeae</taxon>
        <taxon>Nicotiana</taxon>
    </lineage>
</organism>
<dbReference type="RefSeq" id="XP_016478387.1">
    <property type="nucleotide sequence ID" value="XM_016622901.1"/>
</dbReference>
<gene>
    <name evidence="1" type="primary">LOC107799757</name>
</gene>
<protein>
    <submittedName>
        <fullName evidence="1">Uncharacterized protein</fullName>
    </submittedName>
</protein>
<sequence>MRRIPLLHYCSNAIRFSSCFAISRSVSAFTTRDCSSSHSNTSIPPKGKIGVASRFENVKCLDEAVSLFRRMNGLVEKAMLLFHELEKKREDIDIELYTVTIDGLCKNDLDARYSNFNDIIIHSIIDMDVDVITIATFRLGSARSLQSLIQISSGVTLSIASGRTSILKLSLHSATWLQLLISSANSWPAPKEPCQGIDNDDKANSTGDLEGWRAQGTVYWSRTSCCSCWSLCRNCDFILRSCQIYVTPPICFFIKSLVRLIRFLLTDAFGSSNGHRFSLVVP</sequence>